<sequence>MVGTQFYAISITGTQPTNIPIAGTQPTSIRGLNPSAFQSPGLNPQAFQSPGQFSGITITGTQPTSIPIAGTKFQSLGLNSPAFQHWDSTHQNSNSRDSIQPAFQSPGLKPPAFQLLGLNSPVFQSVGLIHQHSNHWDSISPTFRHPIHRDAHLGIFFCVFGHGGELVAEVLKAHRVRELFTLCGGHISPILVACEQIVIRVLDMRHETTAVFAADAAARLR</sequence>
<dbReference type="Gene3D" id="3.40.50.970">
    <property type="match status" value="1"/>
</dbReference>
<proteinExistence type="inferred from homology"/>
<dbReference type="PANTHER" id="PTHR18968">
    <property type="entry name" value="THIAMINE PYROPHOSPHATE ENZYMES"/>
    <property type="match status" value="1"/>
</dbReference>
<dbReference type="CDD" id="cd07035">
    <property type="entry name" value="TPP_PYR_POX_like"/>
    <property type="match status" value="1"/>
</dbReference>
<dbReference type="InterPro" id="IPR012001">
    <property type="entry name" value="Thiamin_PyroP_enz_TPP-bd_dom"/>
</dbReference>
<organism evidence="5 6">
    <name type="scientific">Heterodera trifolii</name>
    <dbReference type="NCBI Taxonomy" id="157864"/>
    <lineage>
        <taxon>Eukaryota</taxon>
        <taxon>Metazoa</taxon>
        <taxon>Ecdysozoa</taxon>
        <taxon>Nematoda</taxon>
        <taxon>Chromadorea</taxon>
        <taxon>Rhabditida</taxon>
        <taxon>Tylenchina</taxon>
        <taxon>Tylenchomorpha</taxon>
        <taxon>Tylenchoidea</taxon>
        <taxon>Heteroderidae</taxon>
        <taxon>Heteroderinae</taxon>
        <taxon>Heterodera</taxon>
    </lineage>
</organism>
<evidence type="ECO:0000256" key="1">
    <source>
        <dbReference type="ARBA" id="ARBA00001964"/>
    </source>
</evidence>
<reference evidence="5 6" key="1">
    <citation type="submission" date="2024-10" db="EMBL/GenBank/DDBJ databases">
        <authorList>
            <person name="Kim D."/>
        </authorList>
    </citation>
    <scope>NUCLEOTIDE SEQUENCE [LARGE SCALE GENOMIC DNA]</scope>
    <source>
        <strain evidence="5">BH-2024</strain>
    </source>
</reference>
<keyword evidence="6" id="KW-1185">Reference proteome</keyword>
<feature type="compositionally biased region" description="Polar residues" evidence="3">
    <location>
        <begin position="89"/>
        <end position="103"/>
    </location>
</feature>
<evidence type="ECO:0000313" key="6">
    <source>
        <dbReference type="Proteomes" id="UP001620626"/>
    </source>
</evidence>
<evidence type="ECO:0000259" key="4">
    <source>
        <dbReference type="Pfam" id="PF02776"/>
    </source>
</evidence>
<comment type="cofactor">
    <cofactor evidence="1">
        <name>thiamine diphosphate</name>
        <dbReference type="ChEBI" id="CHEBI:58937"/>
    </cofactor>
</comment>
<comment type="caution">
    <text evidence="5">The sequence shown here is derived from an EMBL/GenBank/DDBJ whole genome shotgun (WGS) entry which is preliminary data.</text>
</comment>
<evidence type="ECO:0000256" key="2">
    <source>
        <dbReference type="ARBA" id="ARBA00007812"/>
    </source>
</evidence>
<dbReference type="PANTHER" id="PTHR18968:SF166">
    <property type="entry name" value="2-HYDROXYACYL-COA LYASE 2"/>
    <property type="match status" value="1"/>
</dbReference>
<dbReference type="Pfam" id="PF02776">
    <property type="entry name" value="TPP_enzyme_N"/>
    <property type="match status" value="1"/>
</dbReference>
<evidence type="ECO:0000313" key="5">
    <source>
        <dbReference type="EMBL" id="KAL3075405.1"/>
    </source>
</evidence>
<evidence type="ECO:0000256" key="3">
    <source>
        <dbReference type="SAM" id="MobiDB-lite"/>
    </source>
</evidence>
<gene>
    <name evidence="5" type="ORF">niasHT_036125</name>
</gene>
<dbReference type="SUPFAM" id="SSF52518">
    <property type="entry name" value="Thiamin diphosphate-binding fold (THDP-binding)"/>
    <property type="match status" value="1"/>
</dbReference>
<feature type="domain" description="Thiamine pyrophosphate enzyme N-terminal TPP-binding" evidence="4">
    <location>
        <begin position="163"/>
        <end position="220"/>
    </location>
</feature>
<dbReference type="AlphaFoldDB" id="A0ABD2IDS3"/>
<protein>
    <recommendedName>
        <fullName evidence="4">Thiamine pyrophosphate enzyme N-terminal TPP-binding domain-containing protein</fullName>
    </recommendedName>
</protein>
<feature type="region of interest" description="Disordered" evidence="3">
    <location>
        <begin position="84"/>
        <end position="103"/>
    </location>
</feature>
<dbReference type="EMBL" id="JBICBT010001277">
    <property type="protein sequence ID" value="KAL3075405.1"/>
    <property type="molecule type" value="Genomic_DNA"/>
</dbReference>
<dbReference type="InterPro" id="IPR045229">
    <property type="entry name" value="TPP_enz"/>
</dbReference>
<dbReference type="Proteomes" id="UP001620626">
    <property type="component" value="Unassembled WGS sequence"/>
</dbReference>
<comment type="similarity">
    <text evidence="2">Belongs to the TPP enzyme family.</text>
</comment>
<dbReference type="InterPro" id="IPR029061">
    <property type="entry name" value="THDP-binding"/>
</dbReference>
<accession>A0ABD2IDS3</accession>
<name>A0ABD2IDS3_9BILA</name>